<feature type="compositionally biased region" description="Low complexity" evidence="1">
    <location>
        <begin position="478"/>
        <end position="497"/>
    </location>
</feature>
<feature type="region of interest" description="Disordered" evidence="1">
    <location>
        <begin position="166"/>
        <end position="268"/>
    </location>
</feature>
<proteinExistence type="predicted"/>
<protein>
    <submittedName>
        <fullName evidence="2">Uncharacterized protein</fullName>
    </submittedName>
</protein>
<dbReference type="RefSeq" id="XP_002508442.1">
    <property type="nucleotide sequence ID" value="XM_002508396.1"/>
</dbReference>
<feature type="region of interest" description="Disordered" evidence="1">
    <location>
        <begin position="37"/>
        <end position="88"/>
    </location>
</feature>
<dbReference type="GeneID" id="8246995"/>
<dbReference type="EMBL" id="CP001576">
    <property type="protein sequence ID" value="ACO69700.1"/>
    <property type="molecule type" value="Genomic_DNA"/>
</dbReference>
<dbReference type="InParanoid" id="C1FID2"/>
<name>C1FID2_MICCC</name>
<feature type="region of interest" description="Disordered" evidence="1">
    <location>
        <begin position="410"/>
        <end position="508"/>
    </location>
</feature>
<reference evidence="2 3" key="1">
    <citation type="journal article" date="2009" name="Science">
        <title>Green evolution and dynamic adaptations revealed by genomes of the marine picoeukaryotes Micromonas.</title>
        <authorList>
            <person name="Worden A.Z."/>
            <person name="Lee J.H."/>
            <person name="Mock T."/>
            <person name="Rouze P."/>
            <person name="Simmons M.P."/>
            <person name="Aerts A.L."/>
            <person name="Allen A.E."/>
            <person name="Cuvelier M.L."/>
            <person name="Derelle E."/>
            <person name="Everett M.V."/>
            <person name="Foulon E."/>
            <person name="Grimwood J."/>
            <person name="Gundlach H."/>
            <person name="Henrissat B."/>
            <person name="Napoli C."/>
            <person name="McDonald S.M."/>
            <person name="Parker M.S."/>
            <person name="Rombauts S."/>
            <person name="Salamov A."/>
            <person name="Von Dassow P."/>
            <person name="Badger J.H."/>
            <person name="Coutinho P.M."/>
            <person name="Demir E."/>
            <person name="Dubchak I."/>
            <person name="Gentemann C."/>
            <person name="Eikrem W."/>
            <person name="Gready J.E."/>
            <person name="John U."/>
            <person name="Lanier W."/>
            <person name="Lindquist E.A."/>
            <person name="Lucas S."/>
            <person name="Mayer K.F."/>
            <person name="Moreau H."/>
            <person name="Not F."/>
            <person name="Otillar R."/>
            <person name="Panaud O."/>
            <person name="Pangilinan J."/>
            <person name="Paulsen I."/>
            <person name="Piegu B."/>
            <person name="Poliakov A."/>
            <person name="Robbens S."/>
            <person name="Schmutz J."/>
            <person name="Toulza E."/>
            <person name="Wyss T."/>
            <person name="Zelensky A."/>
            <person name="Zhou K."/>
            <person name="Armbrust E.V."/>
            <person name="Bhattacharya D."/>
            <person name="Goodenough U.W."/>
            <person name="Van de Peer Y."/>
            <person name="Grigoriev I.V."/>
        </authorList>
    </citation>
    <scope>NUCLEOTIDE SEQUENCE [LARGE SCALE GENOMIC DNA]</scope>
    <source>
        <strain evidence="3">RCC299 / NOUM17</strain>
    </source>
</reference>
<sequence length="546" mass="59077">MSGDSTFILNSSASPARSFALSLDPCAYDTLLDTFGLGLTTSTPEARASPNGEEEERESDPPAAVDDAREDDGLAPIERDRLERMRRNGDEMRRMGIVDSVYRLAGGAVGKPKAPEQKTEPGDDVIIIDDEDEEEDDDVNVEEATRDETGLGYGCKRCRFSKRGCYDSADGKGKGCRGDATLGPLSLQRESGAPKKRKGIAREHNANPIMSPRSKRRRSAPAKYESGAATEAERRSPTVIPARKHAPRPDDEKKKDKKNKKKLSSVPGYPGISVSNYTGRFCATIGSGSKPNRLYLGTVDTLKEAKELYNEEARKRGKPVYRLLEAPKINKISTAVPGLPNINLFTADGKFVMQFTHSAGSVHLRADTLDEAVKAYNEERVEHRLSTHKITAEHRAVVEEMQRRRKLFVAERSKHRESTPPMPAPAAAPVTRACSKVPAPPPKPGKTRPARATAPPTPKPGRDARESAPTPNPEPVERGAAAAGAAAEAAGAAAAPAPVTPAPPADSADVRRLREQIIELQDMNRSLLGIAQRAMSMAAKNAEMMS</sequence>
<evidence type="ECO:0000256" key="1">
    <source>
        <dbReference type="SAM" id="MobiDB-lite"/>
    </source>
</evidence>
<evidence type="ECO:0000313" key="2">
    <source>
        <dbReference type="EMBL" id="ACO69700.1"/>
    </source>
</evidence>
<dbReference type="AlphaFoldDB" id="C1FID2"/>
<feature type="compositionally biased region" description="Basic and acidic residues" evidence="1">
    <location>
        <begin position="77"/>
        <end position="88"/>
    </location>
</feature>
<evidence type="ECO:0000313" key="3">
    <source>
        <dbReference type="Proteomes" id="UP000002009"/>
    </source>
</evidence>
<keyword evidence="3" id="KW-1185">Reference proteome</keyword>
<accession>C1FID2</accession>
<dbReference type="KEGG" id="mis:MICPUN_102635"/>
<organism evidence="2 3">
    <name type="scientific">Micromonas commoda (strain RCC299 / NOUM17 / CCMP2709)</name>
    <name type="common">Picoplanktonic green alga</name>
    <dbReference type="NCBI Taxonomy" id="296587"/>
    <lineage>
        <taxon>Eukaryota</taxon>
        <taxon>Viridiplantae</taxon>
        <taxon>Chlorophyta</taxon>
        <taxon>Mamiellophyceae</taxon>
        <taxon>Mamiellales</taxon>
        <taxon>Mamiellaceae</taxon>
        <taxon>Micromonas</taxon>
    </lineage>
</organism>
<dbReference type="Proteomes" id="UP000002009">
    <property type="component" value="Chromosome 10"/>
</dbReference>
<gene>
    <name evidence="2" type="ORF">MICPUN_102635</name>
</gene>